<evidence type="ECO:0000256" key="17">
    <source>
        <dbReference type="ARBA" id="ARBA00023204"/>
    </source>
</evidence>
<evidence type="ECO:0000256" key="15">
    <source>
        <dbReference type="ARBA" id="ARBA00023014"/>
    </source>
</evidence>
<accession>A0A4D9F0S7</accession>
<comment type="cofactor">
    <cofactor evidence="1">
        <name>Mg(2+)</name>
        <dbReference type="ChEBI" id="CHEBI:18420"/>
    </cofactor>
</comment>
<dbReference type="GO" id="GO:0003677">
    <property type="term" value="F:DNA binding"/>
    <property type="evidence" value="ECO:0007669"/>
    <property type="project" value="UniProtKB-KW"/>
</dbReference>
<feature type="region of interest" description="Disordered" evidence="20">
    <location>
        <begin position="22"/>
        <end position="43"/>
    </location>
</feature>
<dbReference type="FunFam" id="3.90.320.10:FF:000004">
    <property type="entry name" value="Probable exonuclease V"/>
    <property type="match status" value="1"/>
</dbReference>
<sequence>MAGPGSEPGELSDSELLLLLEEPGDHALQPGDSGKPNSSSDLPLESLNKVLTEDSAAGKVKRKRAQTPLEKYYLKYLCVTDLSTQSWCEQQMVYGRELPQLQAPETGVLLNTGKSIHLARELEVHDVVKVHTTSKEDSWAIKILNLLSVIPVLQAGGCVRELPVFGVIEDVFLTGIIDELCYSARGELELRELKTRGRPFMPSGAQKTKDYFQVCLYKYIFDAMVQGQLKPDVIPSHIQLRPEQPLGSQIREHAQKVGFTVNCFGDLLELMYLNLTLSDIPSIDCLKIEYSHQESKALLGTEVVRFEEEKVREKAQYYLAYWKGQREVQGVEIEEAWKCQSCSYSEICDWRKKRAEGPEQRSGPKKRILKHHNGVATAGSTFSQSRQLSCLFETTETIPLLSEFKYIRQNAWLLLSGTERPHPENPPAADTLTFIVQESSLDILQHVDEDTDQLECKISRYFTDNTQILWPGLQTQRHKLDSWFTGTIKHLADKFTVTVFLVQSSAGKEAENRIPEDVSQGNAERFYLSGVFLVHTGPSLIQSGLNKDVLLSCAFSVDHHTDVTIKWVLQQKGGHKKLIFAYNGFTRQVEHKDKRAEMFLAEMPKGNASLLLRAVGVRDAGTYSCSILVSSLLWAQNIQLEIVEKPTVTLNADVLSLVEGDEHKLVCDISHFYPHDAEAQWLQEPMEQGMLPHVVTHVVSSSHRHNSDGTYSFSSYFLLKASLRDDGRRYTCRVEHQSLKHPIKKSLTLKVTESTSATWFLVVLFVLLAGCLVVTLCYLYRGKKKVCENQTLGWKGICWHPHYLFVLL</sequence>
<reference evidence="23 24" key="2">
    <citation type="submission" date="2019-04" db="EMBL/GenBank/DDBJ databases">
        <title>The genome sequence of big-headed turtle.</title>
        <authorList>
            <person name="Gong S."/>
        </authorList>
    </citation>
    <scope>NUCLEOTIDE SEQUENCE [LARGE SCALE GENOMIC DNA]</scope>
    <source>
        <strain evidence="23">DO16091913</strain>
        <tissue evidence="23">Muscle</tissue>
    </source>
</reference>
<dbReference type="Gene3D" id="2.60.40.10">
    <property type="entry name" value="Immunoglobulins"/>
    <property type="match status" value="3"/>
</dbReference>
<keyword evidence="18" id="KW-0539">Nucleus</keyword>
<dbReference type="AlphaFoldDB" id="A0A4D9F0S7"/>
<dbReference type="GO" id="GO:0045145">
    <property type="term" value="F:single-stranded DNA 5'-3' DNA exonuclease activity"/>
    <property type="evidence" value="ECO:0007669"/>
    <property type="project" value="InterPro"/>
</dbReference>
<keyword evidence="21" id="KW-1133">Transmembrane helix</keyword>
<dbReference type="Gene3D" id="3.90.320.10">
    <property type="match status" value="1"/>
</dbReference>
<dbReference type="EMBL" id="QXTE01000018">
    <property type="protein sequence ID" value="TFK13008.1"/>
    <property type="molecule type" value="Genomic_DNA"/>
</dbReference>
<evidence type="ECO:0000256" key="18">
    <source>
        <dbReference type="ARBA" id="ARBA00023242"/>
    </source>
</evidence>
<evidence type="ECO:0000256" key="3">
    <source>
        <dbReference type="ARBA" id="ARBA00004123"/>
    </source>
</evidence>
<dbReference type="InterPro" id="IPR011604">
    <property type="entry name" value="PDDEXK-like_dom_sf"/>
</dbReference>
<evidence type="ECO:0000313" key="23">
    <source>
        <dbReference type="EMBL" id="TFK13008.1"/>
    </source>
</evidence>
<protein>
    <recommendedName>
        <fullName evidence="19">Exonuclease V</fullName>
    </recommendedName>
</protein>
<dbReference type="GO" id="GO:0036297">
    <property type="term" value="P:interstrand cross-link repair"/>
    <property type="evidence" value="ECO:0007669"/>
    <property type="project" value="TreeGrafter"/>
</dbReference>
<feature type="domain" description="Ig-like" evidence="22">
    <location>
        <begin position="646"/>
        <end position="748"/>
    </location>
</feature>
<keyword evidence="14" id="KW-0408">Iron</keyword>
<evidence type="ECO:0000256" key="12">
    <source>
        <dbReference type="ARBA" id="ARBA00022839"/>
    </source>
</evidence>
<dbReference type="PANTHER" id="PTHR14464">
    <property type="entry name" value="EXONUCLEASE V"/>
    <property type="match status" value="1"/>
</dbReference>
<evidence type="ECO:0000256" key="2">
    <source>
        <dbReference type="ARBA" id="ARBA00001966"/>
    </source>
</evidence>
<dbReference type="GO" id="GO:0051539">
    <property type="term" value="F:4 iron, 4 sulfur cluster binding"/>
    <property type="evidence" value="ECO:0007669"/>
    <property type="project" value="UniProtKB-KW"/>
</dbReference>
<dbReference type="InterPro" id="IPR003599">
    <property type="entry name" value="Ig_sub"/>
</dbReference>
<keyword evidence="7" id="KW-0963">Cytoplasm</keyword>
<comment type="similarity">
    <text evidence="5">Belongs to the EXO5 family.</text>
</comment>
<dbReference type="InterPro" id="IPR036179">
    <property type="entry name" value="Ig-like_dom_sf"/>
</dbReference>
<dbReference type="InterPro" id="IPR003006">
    <property type="entry name" value="Ig/MHC_CS"/>
</dbReference>
<dbReference type="Proteomes" id="UP000297703">
    <property type="component" value="Unassembled WGS sequence"/>
</dbReference>
<dbReference type="PANTHER" id="PTHR14464:SF4">
    <property type="entry name" value="EXONUCLEASE V"/>
    <property type="match status" value="1"/>
</dbReference>
<evidence type="ECO:0000256" key="9">
    <source>
        <dbReference type="ARBA" id="ARBA00022723"/>
    </source>
</evidence>
<gene>
    <name evidence="23" type="ORF">DR999_PMT03842</name>
</gene>
<evidence type="ECO:0000256" key="16">
    <source>
        <dbReference type="ARBA" id="ARBA00023125"/>
    </source>
</evidence>
<keyword evidence="9" id="KW-0479">Metal-binding</keyword>
<dbReference type="InterPro" id="IPR019190">
    <property type="entry name" value="EXOV"/>
</dbReference>
<keyword evidence="21" id="KW-0472">Membrane</keyword>
<dbReference type="OrthoDB" id="354769at2759"/>
<evidence type="ECO:0000259" key="22">
    <source>
        <dbReference type="PROSITE" id="PS50835"/>
    </source>
</evidence>
<keyword evidence="10" id="KW-0227">DNA damage</keyword>
<evidence type="ECO:0000256" key="14">
    <source>
        <dbReference type="ARBA" id="ARBA00023004"/>
    </source>
</evidence>
<keyword evidence="13" id="KW-0460">Magnesium</keyword>
<evidence type="ECO:0000256" key="6">
    <source>
        <dbReference type="ARBA" id="ARBA00022485"/>
    </source>
</evidence>
<dbReference type="SMART" id="SM00409">
    <property type="entry name" value="IG"/>
    <property type="match status" value="2"/>
</dbReference>
<comment type="caution">
    <text evidence="23">The sequence shown here is derived from an EMBL/GenBank/DDBJ whole genome shotgun (WGS) entry which is preliminary data.</text>
</comment>
<evidence type="ECO:0000256" key="8">
    <source>
        <dbReference type="ARBA" id="ARBA00022722"/>
    </source>
</evidence>
<evidence type="ECO:0000256" key="5">
    <source>
        <dbReference type="ARBA" id="ARBA00009797"/>
    </source>
</evidence>
<organism evidence="23 24">
    <name type="scientific">Platysternon megacephalum</name>
    <name type="common">big-headed turtle</name>
    <dbReference type="NCBI Taxonomy" id="55544"/>
    <lineage>
        <taxon>Eukaryota</taxon>
        <taxon>Metazoa</taxon>
        <taxon>Chordata</taxon>
        <taxon>Craniata</taxon>
        <taxon>Vertebrata</taxon>
        <taxon>Euteleostomi</taxon>
        <taxon>Archelosauria</taxon>
        <taxon>Testudinata</taxon>
        <taxon>Testudines</taxon>
        <taxon>Cryptodira</taxon>
        <taxon>Durocryptodira</taxon>
        <taxon>Testudinoidea</taxon>
        <taxon>Platysternidae</taxon>
        <taxon>Platysternon</taxon>
    </lineage>
</organism>
<dbReference type="STRING" id="55544.A0A4D9F0S7"/>
<keyword evidence="16" id="KW-0238">DNA-binding</keyword>
<dbReference type="InterPro" id="IPR007110">
    <property type="entry name" value="Ig-like_dom"/>
</dbReference>
<evidence type="ECO:0000256" key="1">
    <source>
        <dbReference type="ARBA" id="ARBA00001946"/>
    </source>
</evidence>
<keyword evidence="17" id="KW-0234">DNA repair</keyword>
<dbReference type="Pfam" id="PF09810">
    <property type="entry name" value="Exo5"/>
    <property type="match status" value="3"/>
</dbReference>
<reference evidence="23 24" key="1">
    <citation type="submission" date="2019-04" db="EMBL/GenBank/DDBJ databases">
        <title>Draft genome of the big-headed turtle Platysternon megacephalum.</title>
        <authorList>
            <person name="Gong S."/>
        </authorList>
    </citation>
    <scope>NUCLEOTIDE SEQUENCE [LARGE SCALE GENOMIC DNA]</scope>
    <source>
        <strain evidence="23">DO16091913</strain>
        <tissue evidence="23">Muscle</tissue>
    </source>
</reference>
<dbReference type="GO" id="GO:0005829">
    <property type="term" value="C:cytosol"/>
    <property type="evidence" value="ECO:0007669"/>
    <property type="project" value="UniProtKB-SubCell"/>
</dbReference>
<dbReference type="SUPFAM" id="SSF48726">
    <property type="entry name" value="Immunoglobulin"/>
    <property type="match status" value="2"/>
</dbReference>
<evidence type="ECO:0000313" key="24">
    <source>
        <dbReference type="Proteomes" id="UP000297703"/>
    </source>
</evidence>
<feature type="domain" description="Ig-like" evidence="22">
    <location>
        <begin position="515"/>
        <end position="627"/>
    </location>
</feature>
<dbReference type="InterPro" id="IPR013106">
    <property type="entry name" value="Ig_V-set"/>
</dbReference>
<proteinExistence type="inferred from homology"/>
<keyword evidence="11" id="KW-0378">Hydrolase</keyword>
<evidence type="ECO:0000256" key="7">
    <source>
        <dbReference type="ARBA" id="ARBA00022490"/>
    </source>
</evidence>
<keyword evidence="6" id="KW-0004">4Fe-4S</keyword>
<keyword evidence="24" id="KW-1185">Reference proteome</keyword>
<keyword evidence="15" id="KW-0411">Iron-sulfur</keyword>
<comment type="cofactor">
    <cofactor evidence="2">
        <name>[4Fe-4S] cluster</name>
        <dbReference type="ChEBI" id="CHEBI:49883"/>
    </cofactor>
</comment>
<dbReference type="InterPro" id="IPR003597">
    <property type="entry name" value="Ig_C1-set"/>
</dbReference>
<evidence type="ECO:0000256" key="10">
    <source>
        <dbReference type="ARBA" id="ARBA00022763"/>
    </source>
</evidence>
<keyword evidence="21" id="KW-0812">Transmembrane</keyword>
<keyword evidence="12" id="KW-0269">Exonuclease</keyword>
<evidence type="ECO:0000256" key="11">
    <source>
        <dbReference type="ARBA" id="ARBA00022801"/>
    </source>
</evidence>
<dbReference type="PROSITE" id="PS50835">
    <property type="entry name" value="IG_LIKE"/>
    <property type="match status" value="2"/>
</dbReference>
<dbReference type="Pfam" id="PF07654">
    <property type="entry name" value="C1-set"/>
    <property type="match status" value="1"/>
</dbReference>
<dbReference type="InterPro" id="IPR013783">
    <property type="entry name" value="Ig-like_fold"/>
</dbReference>
<keyword evidence="8" id="KW-0540">Nuclease</keyword>
<evidence type="ECO:0000256" key="4">
    <source>
        <dbReference type="ARBA" id="ARBA00004514"/>
    </source>
</evidence>
<dbReference type="GO" id="GO:0005634">
    <property type="term" value="C:nucleus"/>
    <property type="evidence" value="ECO:0007669"/>
    <property type="project" value="UniProtKB-SubCell"/>
</dbReference>
<feature type="transmembrane region" description="Helical" evidence="21">
    <location>
        <begin position="759"/>
        <end position="780"/>
    </location>
</feature>
<dbReference type="PROSITE" id="PS00290">
    <property type="entry name" value="IG_MHC"/>
    <property type="match status" value="1"/>
</dbReference>
<name>A0A4D9F0S7_9SAUR</name>
<evidence type="ECO:0000256" key="21">
    <source>
        <dbReference type="SAM" id="Phobius"/>
    </source>
</evidence>
<comment type="subcellular location">
    <subcellularLocation>
        <location evidence="4">Cytoplasm</location>
        <location evidence="4">Cytosol</location>
    </subcellularLocation>
    <subcellularLocation>
        <location evidence="3">Nucleus</location>
    </subcellularLocation>
</comment>
<evidence type="ECO:0000256" key="13">
    <source>
        <dbReference type="ARBA" id="ARBA00022842"/>
    </source>
</evidence>
<evidence type="ECO:0000256" key="19">
    <source>
        <dbReference type="ARBA" id="ARBA00070137"/>
    </source>
</evidence>
<evidence type="ECO:0000256" key="20">
    <source>
        <dbReference type="SAM" id="MobiDB-lite"/>
    </source>
</evidence>
<dbReference type="SMART" id="SM00407">
    <property type="entry name" value="IGc1"/>
    <property type="match status" value="1"/>
</dbReference>
<dbReference type="GO" id="GO:0046872">
    <property type="term" value="F:metal ion binding"/>
    <property type="evidence" value="ECO:0007669"/>
    <property type="project" value="UniProtKB-KW"/>
</dbReference>
<dbReference type="Pfam" id="PF07686">
    <property type="entry name" value="V-set"/>
    <property type="match status" value="1"/>
</dbReference>